<dbReference type="PANTHER" id="PTHR43791:SF73">
    <property type="entry name" value="TRANSPORTER, PUTATIVE-RELATED"/>
    <property type="match status" value="1"/>
</dbReference>
<evidence type="ECO:0000313" key="10">
    <source>
        <dbReference type="EMBL" id="KAK4234323.1"/>
    </source>
</evidence>
<dbReference type="PANTHER" id="PTHR43791">
    <property type="entry name" value="PERMEASE-RELATED"/>
    <property type="match status" value="1"/>
</dbReference>
<feature type="transmembrane region" description="Helical" evidence="8">
    <location>
        <begin position="392"/>
        <end position="411"/>
    </location>
</feature>
<name>A0AAN7C4H1_9PEZI</name>
<dbReference type="SUPFAM" id="SSF103473">
    <property type="entry name" value="MFS general substrate transporter"/>
    <property type="match status" value="1"/>
</dbReference>
<evidence type="ECO:0000256" key="1">
    <source>
        <dbReference type="ARBA" id="ARBA00004141"/>
    </source>
</evidence>
<reference evidence="10" key="1">
    <citation type="journal article" date="2023" name="Mol. Phylogenet. Evol.">
        <title>Genome-scale phylogeny and comparative genomics of the fungal order Sordariales.</title>
        <authorList>
            <person name="Hensen N."/>
            <person name="Bonometti L."/>
            <person name="Westerberg I."/>
            <person name="Brannstrom I.O."/>
            <person name="Guillou S."/>
            <person name="Cros-Aarteil S."/>
            <person name="Calhoun S."/>
            <person name="Haridas S."/>
            <person name="Kuo A."/>
            <person name="Mondo S."/>
            <person name="Pangilinan J."/>
            <person name="Riley R."/>
            <person name="LaButti K."/>
            <person name="Andreopoulos B."/>
            <person name="Lipzen A."/>
            <person name="Chen C."/>
            <person name="Yan M."/>
            <person name="Daum C."/>
            <person name="Ng V."/>
            <person name="Clum A."/>
            <person name="Steindorff A."/>
            <person name="Ohm R.A."/>
            <person name="Martin F."/>
            <person name="Silar P."/>
            <person name="Natvig D.O."/>
            <person name="Lalanne C."/>
            <person name="Gautier V."/>
            <person name="Ament-Velasquez S.L."/>
            <person name="Kruys A."/>
            <person name="Hutchinson M.I."/>
            <person name="Powell A.J."/>
            <person name="Barry K."/>
            <person name="Miller A.N."/>
            <person name="Grigoriev I.V."/>
            <person name="Debuchy R."/>
            <person name="Gladieux P."/>
            <person name="Hiltunen Thoren M."/>
            <person name="Johannesson H."/>
        </authorList>
    </citation>
    <scope>NUCLEOTIDE SEQUENCE</scope>
    <source>
        <strain evidence="10">CBS 532.94</strain>
    </source>
</reference>
<keyword evidence="4 8" id="KW-1133">Transmembrane helix</keyword>
<feature type="transmembrane region" description="Helical" evidence="8">
    <location>
        <begin position="332"/>
        <end position="353"/>
    </location>
</feature>
<gene>
    <name evidence="10" type="ORF">C8A03DRAFT_18745</name>
</gene>
<feature type="domain" description="Major facilitator superfamily (MFS) profile" evidence="9">
    <location>
        <begin position="68"/>
        <end position="481"/>
    </location>
</feature>
<comment type="subcellular location">
    <subcellularLocation>
        <location evidence="1">Membrane</location>
        <topology evidence="1">Multi-pass membrane protein</topology>
    </subcellularLocation>
</comment>
<evidence type="ECO:0000256" key="3">
    <source>
        <dbReference type="ARBA" id="ARBA00022692"/>
    </source>
</evidence>
<dbReference type="GO" id="GO:0022857">
    <property type="term" value="F:transmembrane transporter activity"/>
    <property type="evidence" value="ECO:0007669"/>
    <property type="project" value="InterPro"/>
</dbReference>
<feature type="transmembrane region" description="Helical" evidence="8">
    <location>
        <begin position="360"/>
        <end position="380"/>
    </location>
</feature>
<keyword evidence="3 8" id="KW-0812">Transmembrane</keyword>
<feature type="transmembrane region" description="Helical" evidence="8">
    <location>
        <begin position="164"/>
        <end position="185"/>
    </location>
</feature>
<dbReference type="FunFam" id="1.20.1250.20:FF:000064">
    <property type="entry name" value="MFS allantoate transporter"/>
    <property type="match status" value="1"/>
</dbReference>
<dbReference type="Gene3D" id="1.20.1250.20">
    <property type="entry name" value="MFS general substrate transporter like domains"/>
    <property type="match status" value="2"/>
</dbReference>
<sequence>MGTKSQTRPQPGGDEIAPAPHPSPNHSAVPRNELRDKATDFLQTHGAGDTSFTYEEERAVLRRIDMRILPLLLGAYFFQQLDKSSLSYVSIFGITTDAHLVGKQYSWLGSILYLAQLIMQPLAAFILVKLPTGKVIAAAIFLWGVSLAAMSACRSFGSLMALRFLLGSFEAMIAPSCVAVTQMWWRRGEQTLRTSYWNAMNGITQIVGSLFTYGLGHIESRVLFKYQVVFLFCGLLTVCYSVVVLVLMPDSPMEAKYLAEREKVIAVERLRANQMGVASREWRWDHVWETLWDVKTWCWFLAISAISIASGGISTFGSLIVRDFGYTNFNAILFNIPFGAIQFFVIIGSAWAATHWQRKGLTITAISVLPIIGTILMLTLPRTDKNKGVLLFGYYLVSCMAAITPMIYAWQAQNTGGDTKKKCTSATVFIGMCAGNVIGPLLFEESQAPLYRPGLTSNLIMFALVGGISALIPFYLMYLNRRHAKRREELGKNAAIIDESMMGKRMEDSKAAEIEDAGAHRWNKALEEDNALQDMTDLQNEDFVYVY</sequence>
<evidence type="ECO:0000256" key="4">
    <source>
        <dbReference type="ARBA" id="ARBA00022989"/>
    </source>
</evidence>
<evidence type="ECO:0000256" key="2">
    <source>
        <dbReference type="ARBA" id="ARBA00022448"/>
    </source>
</evidence>
<dbReference type="InterPro" id="IPR036259">
    <property type="entry name" value="MFS_trans_sf"/>
</dbReference>
<evidence type="ECO:0000256" key="6">
    <source>
        <dbReference type="ARBA" id="ARBA00037968"/>
    </source>
</evidence>
<dbReference type="Pfam" id="PF07690">
    <property type="entry name" value="MFS_1"/>
    <property type="match status" value="1"/>
</dbReference>
<dbReference type="InterPro" id="IPR020846">
    <property type="entry name" value="MFS_dom"/>
</dbReference>
<dbReference type="InterPro" id="IPR011701">
    <property type="entry name" value="MFS"/>
</dbReference>
<dbReference type="Proteomes" id="UP001303760">
    <property type="component" value="Unassembled WGS sequence"/>
</dbReference>
<evidence type="ECO:0000256" key="7">
    <source>
        <dbReference type="SAM" id="MobiDB-lite"/>
    </source>
</evidence>
<feature type="region of interest" description="Disordered" evidence="7">
    <location>
        <begin position="1"/>
        <end position="30"/>
    </location>
</feature>
<keyword evidence="11" id="KW-1185">Reference proteome</keyword>
<dbReference type="PROSITE" id="PS50850">
    <property type="entry name" value="MFS"/>
    <property type="match status" value="1"/>
</dbReference>
<feature type="transmembrane region" description="Helical" evidence="8">
    <location>
        <begin position="197"/>
        <end position="216"/>
    </location>
</feature>
<reference evidence="10" key="2">
    <citation type="submission" date="2023-05" db="EMBL/GenBank/DDBJ databases">
        <authorList>
            <consortium name="Lawrence Berkeley National Laboratory"/>
            <person name="Steindorff A."/>
            <person name="Hensen N."/>
            <person name="Bonometti L."/>
            <person name="Westerberg I."/>
            <person name="Brannstrom I.O."/>
            <person name="Guillou S."/>
            <person name="Cros-Aarteil S."/>
            <person name="Calhoun S."/>
            <person name="Haridas S."/>
            <person name="Kuo A."/>
            <person name="Mondo S."/>
            <person name="Pangilinan J."/>
            <person name="Riley R."/>
            <person name="Labutti K."/>
            <person name="Andreopoulos B."/>
            <person name="Lipzen A."/>
            <person name="Chen C."/>
            <person name="Yanf M."/>
            <person name="Daum C."/>
            <person name="Ng V."/>
            <person name="Clum A."/>
            <person name="Ohm R."/>
            <person name="Martin F."/>
            <person name="Silar P."/>
            <person name="Natvig D."/>
            <person name="Lalanne C."/>
            <person name="Gautier V."/>
            <person name="Ament-Velasquez S.L."/>
            <person name="Kruys A."/>
            <person name="Hutchinson M.I."/>
            <person name="Powell A.J."/>
            <person name="Barry K."/>
            <person name="Miller A.N."/>
            <person name="Grigoriev I.V."/>
            <person name="Debuchy R."/>
            <person name="Gladieux P."/>
            <person name="Thoren M.H."/>
            <person name="Johannesson H."/>
        </authorList>
    </citation>
    <scope>NUCLEOTIDE SEQUENCE</scope>
    <source>
        <strain evidence="10">CBS 532.94</strain>
    </source>
</reference>
<dbReference type="EMBL" id="MU860385">
    <property type="protein sequence ID" value="KAK4234323.1"/>
    <property type="molecule type" value="Genomic_DNA"/>
</dbReference>
<comment type="similarity">
    <text evidence="6">Belongs to the major facilitator superfamily. Allantoate permease family.</text>
</comment>
<keyword evidence="2" id="KW-0813">Transport</keyword>
<proteinExistence type="inferred from homology"/>
<dbReference type="GO" id="GO:0016020">
    <property type="term" value="C:membrane"/>
    <property type="evidence" value="ECO:0007669"/>
    <property type="project" value="UniProtKB-SubCell"/>
</dbReference>
<evidence type="ECO:0000313" key="11">
    <source>
        <dbReference type="Proteomes" id="UP001303760"/>
    </source>
</evidence>
<feature type="transmembrane region" description="Helical" evidence="8">
    <location>
        <begin position="297"/>
        <end position="320"/>
    </location>
</feature>
<dbReference type="AlphaFoldDB" id="A0AAN7C4H1"/>
<feature type="transmembrane region" description="Helical" evidence="8">
    <location>
        <begin position="455"/>
        <end position="478"/>
    </location>
</feature>
<accession>A0AAN7C4H1</accession>
<feature type="transmembrane region" description="Helical" evidence="8">
    <location>
        <begin position="423"/>
        <end position="443"/>
    </location>
</feature>
<keyword evidence="5 8" id="KW-0472">Membrane</keyword>
<protein>
    <recommendedName>
        <fullName evidence="9">Major facilitator superfamily (MFS) profile domain-containing protein</fullName>
    </recommendedName>
</protein>
<feature type="transmembrane region" description="Helical" evidence="8">
    <location>
        <begin position="228"/>
        <end position="248"/>
    </location>
</feature>
<organism evidence="10 11">
    <name type="scientific">Achaetomium macrosporum</name>
    <dbReference type="NCBI Taxonomy" id="79813"/>
    <lineage>
        <taxon>Eukaryota</taxon>
        <taxon>Fungi</taxon>
        <taxon>Dikarya</taxon>
        <taxon>Ascomycota</taxon>
        <taxon>Pezizomycotina</taxon>
        <taxon>Sordariomycetes</taxon>
        <taxon>Sordariomycetidae</taxon>
        <taxon>Sordariales</taxon>
        <taxon>Chaetomiaceae</taxon>
        <taxon>Achaetomium</taxon>
    </lineage>
</organism>
<comment type="caution">
    <text evidence="10">The sequence shown here is derived from an EMBL/GenBank/DDBJ whole genome shotgun (WGS) entry which is preliminary data.</text>
</comment>
<evidence type="ECO:0000259" key="9">
    <source>
        <dbReference type="PROSITE" id="PS50850"/>
    </source>
</evidence>
<evidence type="ECO:0000256" key="5">
    <source>
        <dbReference type="ARBA" id="ARBA00023136"/>
    </source>
</evidence>
<evidence type="ECO:0000256" key="8">
    <source>
        <dbReference type="SAM" id="Phobius"/>
    </source>
</evidence>